<evidence type="ECO:0000313" key="1">
    <source>
        <dbReference type="EMBL" id="GCA95831.1"/>
    </source>
</evidence>
<organism evidence="1 2">
    <name type="scientific">Microcystis aeruginosa 11-30S32</name>
    <dbReference type="NCBI Taxonomy" id="2358142"/>
    <lineage>
        <taxon>Bacteria</taxon>
        <taxon>Bacillati</taxon>
        <taxon>Cyanobacteriota</taxon>
        <taxon>Cyanophyceae</taxon>
        <taxon>Oscillatoriophycideae</taxon>
        <taxon>Chroococcales</taxon>
        <taxon>Microcystaceae</taxon>
        <taxon>Microcystis</taxon>
    </lineage>
</organism>
<dbReference type="AlphaFoldDB" id="A0A510PQ59"/>
<dbReference type="EMBL" id="BHVU01000485">
    <property type="protein sequence ID" value="GCA95831.1"/>
    <property type="molecule type" value="Genomic_DNA"/>
</dbReference>
<comment type="caution">
    <text evidence="1">The sequence shown here is derived from an EMBL/GenBank/DDBJ whole genome shotgun (WGS) entry which is preliminary data.</text>
</comment>
<protein>
    <submittedName>
        <fullName evidence="1">Uncharacterized protein</fullName>
    </submittedName>
</protein>
<evidence type="ECO:0000313" key="2">
    <source>
        <dbReference type="Proteomes" id="UP000321223"/>
    </source>
</evidence>
<dbReference type="Proteomes" id="UP000321223">
    <property type="component" value="Unassembled WGS sequence"/>
</dbReference>
<proteinExistence type="predicted"/>
<gene>
    <name evidence="1" type="ORF">MAE30S32_44830</name>
</gene>
<accession>A0A510PQ59</accession>
<sequence length="35" mass="4080">LDCWYLQLRTSLPTKGYILITFARDLILLQLNGIN</sequence>
<feature type="non-terminal residue" evidence="1">
    <location>
        <position position="1"/>
    </location>
</feature>
<name>A0A510PQ59_MICAE</name>
<reference evidence="1 2" key="1">
    <citation type="journal article" date="2019" name="Appl. Environ. Microbiol.">
        <title>Co-occurrence of broad and narrow host-range viruses infecting the toxic bloom-forming cyanobacterium Microcystis aeruginosa.</title>
        <authorList>
            <person name="Morimoto D."/>
            <person name="Tominaga K."/>
            <person name="Nishimura Y."/>
            <person name="Yoshida N."/>
            <person name="Kimura S."/>
            <person name="Sako Y."/>
            <person name="Yoshida T."/>
        </authorList>
    </citation>
    <scope>NUCLEOTIDE SEQUENCE [LARGE SCALE GENOMIC DNA]</scope>
    <source>
        <strain evidence="1 2">11-30S32</strain>
    </source>
</reference>